<protein>
    <submittedName>
        <fullName evidence="1">Uncharacterized protein</fullName>
    </submittedName>
</protein>
<organism evidence="1 2">
    <name type="scientific">Hymenobacter caeli</name>
    <dbReference type="NCBI Taxonomy" id="2735894"/>
    <lineage>
        <taxon>Bacteria</taxon>
        <taxon>Pseudomonadati</taxon>
        <taxon>Bacteroidota</taxon>
        <taxon>Cytophagia</taxon>
        <taxon>Cytophagales</taxon>
        <taxon>Hymenobacteraceae</taxon>
        <taxon>Hymenobacter</taxon>
    </lineage>
</organism>
<sequence length="47" mass="5457">MLSETKWSRSIAIASLIRITDAVDMLRLRGRQMSMTAFLQAQFNRLE</sequence>
<evidence type="ECO:0000313" key="1">
    <source>
        <dbReference type="EMBL" id="NRT17803.1"/>
    </source>
</evidence>
<keyword evidence="2" id="KW-1185">Reference proteome</keyword>
<gene>
    <name evidence="1" type="ORF">HNP98_000610</name>
</gene>
<dbReference type="EMBL" id="JABSNP010000002">
    <property type="protein sequence ID" value="NRT17803.1"/>
    <property type="molecule type" value="Genomic_DNA"/>
</dbReference>
<proteinExistence type="predicted"/>
<evidence type="ECO:0000313" key="2">
    <source>
        <dbReference type="Proteomes" id="UP000779507"/>
    </source>
</evidence>
<dbReference type="Proteomes" id="UP000779507">
    <property type="component" value="Unassembled WGS sequence"/>
</dbReference>
<accession>A0ABX2FL07</accession>
<reference evidence="1 2" key="1">
    <citation type="submission" date="2020-05" db="EMBL/GenBank/DDBJ databases">
        <title>Genomic Encyclopedia of Type Strains, Phase IV (KMG-V): Genome sequencing to study the core and pangenomes of soil and plant-associated prokaryotes.</title>
        <authorList>
            <person name="Whitman W."/>
        </authorList>
    </citation>
    <scope>NUCLEOTIDE SEQUENCE [LARGE SCALE GENOMIC DNA]</scope>
    <source>
        <strain evidence="1 2">9A</strain>
    </source>
</reference>
<comment type="caution">
    <text evidence="1">The sequence shown here is derived from an EMBL/GenBank/DDBJ whole genome shotgun (WGS) entry which is preliminary data.</text>
</comment>
<name>A0ABX2FL07_9BACT</name>